<organism evidence="2 3">
    <name type="scientific">Simiduia agarivorans (strain DSM 21679 / JCM 13881 / BCRC 17597 / SA1)</name>
    <dbReference type="NCBI Taxonomy" id="1117647"/>
    <lineage>
        <taxon>Bacteria</taxon>
        <taxon>Pseudomonadati</taxon>
        <taxon>Pseudomonadota</taxon>
        <taxon>Gammaproteobacteria</taxon>
        <taxon>Cellvibrionales</taxon>
        <taxon>Cellvibrionaceae</taxon>
        <taxon>Simiduia</taxon>
    </lineage>
</organism>
<dbReference type="InterPro" id="IPR028994">
    <property type="entry name" value="Integrin_alpha_N"/>
</dbReference>
<dbReference type="RefSeq" id="WP_015048126.1">
    <property type="nucleotide sequence ID" value="NC_018868.3"/>
</dbReference>
<keyword evidence="3" id="KW-1185">Reference proteome</keyword>
<dbReference type="SUPFAM" id="SSF69318">
    <property type="entry name" value="Integrin alpha N-terminal domain"/>
    <property type="match status" value="1"/>
</dbReference>
<dbReference type="Proteomes" id="UP000000466">
    <property type="component" value="Chromosome"/>
</dbReference>
<dbReference type="InterPro" id="IPR038643">
    <property type="entry name" value="PliI_sf"/>
</dbReference>
<dbReference type="PROSITE" id="PS51257">
    <property type="entry name" value="PROKAR_LIPOPROTEIN"/>
    <property type="match status" value="1"/>
</dbReference>
<feature type="signal peptide" evidence="1">
    <location>
        <begin position="1"/>
        <end position="21"/>
    </location>
</feature>
<sequence length="158" mass="16882">MMKYAQAVLVTFMLGACTANVDLDCDAAETLSREWGEGLTAVVAEGEGEPRSVGSYSVRVYEARNGENDRDFFVTGLIFARDGFLVDLDLVDIDGDQNPDLIVSFESAGSGSYLTAHAWRLLDNKLSSVAMVEGLAPGTDVTQALIAQVASLNALEPE</sequence>
<dbReference type="OrthoDB" id="8455654at2"/>
<dbReference type="InterPro" id="IPR031948">
    <property type="entry name" value="PliI"/>
</dbReference>
<dbReference type="AlphaFoldDB" id="K4KPC9"/>
<proteinExistence type="predicted"/>
<keyword evidence="1" id="KW-0732">Signal</keyword>
<dbReference type="Gene3D" id="2.40.128.460">
    <property type="entry name" value="Periplasmic lysozyme inhibitor of I-type lysozyme"/>
    <property type="match status" value="1"/>
</dbReference>
<dbReference type="eggNOG" id="ENOG5032YNQ">
    <property type="taxonomic scope" value="Bacteria"/>
</dbReference>
<dbReference type="Pfam" id="PF16743">
    <property type="entry name" value="PliI"/>
    <property type="match status" value="1"/>
</dbReference>
<evidence type="ECO:0000313" key="3">
    <source>
        <dbReference type="Proteomes" id="UP000000466"/>
    </source>
</evidence>
<name>K4KPC9_SIMAS</name>
<dbReference type="KEGG" id="saga:M5M_14185"/>
<protein>
    <recommendedName>
        <fullName evidence="4">Lipoprotein</fullName>
    </recommendedName>
</protein>
<accession>K4KPC9</accession>
<feature type="chain" id="PRO_5003880860" description="Lipoprotein" evidence="1">
    <location>
        <begin position="22"/>
        <end position="158"/>
    </location>
</feature>
<reference evidence="2 3" key="1">
    <citation type="journal article" date="2013" name="Genome Announc.">
        <title>Complete genome sequence of Simiduia agarivorans SA1(T), a marine bacterium able to degrade a variety of polysaccharides.</title>
        <authorList>
            <person name="Lin S.Y."/>
            <person name="Shieh W.Y."/>
            <person name="Chen J.S."/>
            <person name="Tang S.L."/>
        </authorList>
    </citation>
    <scope>NUCLEOTIDE SEQUENCE [LARGE SCALE GENOMIC DNA]</scope>
    <source>
        <strain evidence="3">DSM 21679 / JCM 13881 / BCRC 17597 / SA1</strain>
    </source>
</reference>
<evidence type="ECO:0000313" key="2">
    <source>
        <dbReference type="EMBL" id="AFU99973.1"/>
    </source>
</evidence>
<evidence type="ECO:0008006" key="4">
    <source>
        <dbReference type="Google" id="ProtNLM"/>
    </source>
</evidence>
<dbReference type="EMBL" id="CP003746">
    <property type="protein sequence ID" value="AFU99973.1"/>
    <property type="molecule type" value="Genomic_DNA"/>
</dbReference>
<evidence type="ECO:0000256" key="1">
    <source>
        <dbReference type="SAM" id="SignalP"/>
    </source>
</evidence>
<dbReference type="HOGENOM" id="CLU_141484_0_0_6"/>
<gene>
    <name evidence="2" type="ordered locus">M5M_14185</name>
</gene>
<dbReference type="CDD" id="cd09632">
    <property type="entry name" value="PliI_like"/>
    <property type="match status" value="1"/>
</dbReference>
<dbReference type="STRING" id="1117647.M5M_14185"/>